<sequence>MLKNNTFALFLVTLLLLYFPIYMLCTPLLVVSQESKSKDTPLWLIDHFVSVSHDHKNRPPNRPPRHPPTIPPLPTPKRAYVKFNDPPDVIKGVIAFWETPSNKTIVVGQFSEGFSEGDEKDYTFKVYNETSEIVDLKPADDTLDKIFKIRSNGSTDPFLFMFDAPLVTGNNSVIGNYLVIGRPGYLFGKNLIHSLLSCN</sequence>
<evidence type="ECO:0000313" key="3">
    <source>
        <dbReference type="Proteomes" id="UP000789405"/>
    </source>
</evidence>
<name>A0A9N9N8A9_9GLOM</name>
<protein>
    <submittedName>
        <fullName evidence="2">22338_t:CDS:1</fullName>
    </submittedName>
</protein>
<feature type="compositionally biased region" description="Pro residues" evidence="1">
    <location>
        <begin position="66"/>
        <end position="75"/>
    </location>
</feature>
<keyword evidence="3" id="KW-1185">Reference proteome</keyword>
<dbReference type="Proteomes" id="UP000789405">
    <property type="component" value="Unassembled WGS sequence"/>
</dbReference>
<dbReference type="EMBL" id="CAJVPY010009851">
    <property type="protein sequence ID" value="CAG8713017.1"/>
    <property type="molecule type" value="Genomic_DNA"/>
</dbReference>
<dbReference type="OrthoDB" id="2407119at2759"/>
<dbReference type="AlphaFoldDB" id="A0A9N9N8A9"/>
<feature type="region of interest" description="Disordered" evidence="1">
    <location>
        <begin position="54"/>
        <end position="77"/>
    </location>
</feature>
<evidence type="ECO:0000313" key="2">
    <source>
        <dbReference type="EMBL" id="CAG8713017.1"/>
    </source>
</evidence>
<gene>
    <name evidence="2" type="ORF">DERYTH_LOCUS13731</name>
</gene>
<organism evidence="2 3">
    <name type="scientific">Dentiscutata erythropus</name>
    <dbReference type="NCBI Taxonomy" id="1348616"/>
    <lineage>
        <taxon>Eukaryota</taxon>
        <taxon>Fungi</taxon>
        <taxon>Fungi incertae sedis</taxon>
        <taxon>Mucoromycota</taxon>
        <taxon>Glomeromycotina</taxon>
        <taxon>Glomeromycetes</taxon>
        <taxon>Diversisporales</taxon>
        <taxon>Gigasporaceae</taxon>
        <taxon>Dentiscutata</taxon>
    </lineage>
</organism>
<comment type="caution">
    <text evidence="2">The sequence shown here is derived from an EMBL/GenBank/DDBJ whole genome shotgun (WGS) entry which is preliminary data.</text>
</comment>
<feature type="compositionally biased region" description="Basic residues" evidence="1">
    <location>
        <begin position="55"/>
        <end position="65"/>
    </location>
</feature>
<reference evidence="2" key="1">
    <citation type="submission" date="2021-06" db="EMBL/GenBank/DDBJ databases">
        <authorList>
            <person name="Kallberg Y."/>
            <person name="Tangrot J."/>
            <person name="Rosling A."/>
        </authorList>
    </citation>
    <scope>NUCLEOTIDE SEQUENCE</scope>
    <source>
        <strain evidence="2">MA453B</strain>
    </source>
</reference>
<proteinExistence type="predicted"/>
<accession>A0A9N9N8A9</accession>
<evidence type="ECO:0000256" key="1">
    <source>
        <dbReference type="SAM" id="MobiDB-lite"/>
    </source>
</evidence>